<dbReference type="SUPFAM" id="SSF52058">
    <property type="entry name" value="L domain-like"/>
    <property type="match status" value="1"/>
</dbReference>
<keyword evidence="6" id="KW-1185">Reference proteome</keyword>
<evidence type="ECO:0008006" key="7">
    <source>
        <dbReference type="Google" id="ProtNLM"/>
    </source>
</evidence>
<evidence type="ECO:0000259" key="3">
    <source>
        <dbReference type="Pfam" id="PF00931"/>
    </source>
</evidence>
<dbReference type="InterPro" id="IPR036390">
    <property type="entry name" value="WH_DNA-bd_sf"/>
</dbReference>
<evidence type="ECO:0000313" key="6">
    <source>
        <dbReference type="Proteomes" id="UP001457282"/>
    </source>
</evidence>
<reference evidence="5 6" key="1">
    <citation type="journal article" date="2023" name="G3 (Bethesda)">
        <title>A chromosome-length genome assembly and annotation of blackberry (Rubus argutus, cv. 'Hillquist').</title>
        <authorList>
            <person name="Bruna T."/>
            <person name="Aryal R."/>
            <person name="Dudchenko O."/>
            <person name="Sargent D.J."/>
            <person name="Mead D."/>
            <person name="Buti M."/>
            <person name="Cavallini A."/>
            <person name="Hytonen T."/>
            <person name="Andres J."/>
            <person name="Pham M."/>
            <person name="Weisz D."/>
            <person name="Mascagni F."/>
            <person name="Usai G."/>
            <person name="Natali L."/>
            <person name="Bassil N."/>
            <person name="Fernandez G.E."/>
            <person name="Lomsadze A."/>
            <person name="Armour M."/>
            <person name="Olukolu B."/>
            <person name="Poorten T."/>
            <person name="Britton C."/>
            <person name="Davik J."/>
            <person name="Ashrafi H."/>
            <person name="Aiden E.L."/>
            <person name="Borodovsky M."/>
            <person name="Worthington M."/>
        </authorList>
    </citation>
    <scope>NUCLEOTIDE SEQUENCE [LARGE SCALE GENOMIC DNA]</scope>
    <source>
        <strain evidence="5">PI 553951</strain>
    </source>
</reference>
<name>A0AAW1VMW3_RUBAR</name>
<evidence type="ECO:0000256" key="1">
    <source>
        <dbReference type="ARBA" id="ARBA00022614"/>
    </source>
</evidence>
<dbReference type="InterPro" id="IPR002182">
    <property type="entry name" value="NB-ARC"/>
</dbReference>
<dbReference type="SUPFAM" id="SSF52540">
    <property type="entry name" value="P-loop containing nucleoside triphosphate hydrolases"/>
    <property type="match status" value="1"/>
</dbReference>
<sequence>MSTNFEVAKYPVGIESRVEDVLKLLHVGENDVRMVGIWGIGGIGKTTIAKAVYNSIVHRFEGSCFLENVKEPRGGLVQVQNLFLSKILGEKELHINNVDIGVHVIKKRLGNKRVLIIFDDVNELKQLNKLVGNCDWFGSGSRIIITTRDKRWLTAHDIDQVYEVKELSDHESLELFKLSAFKEEKHMDDYSELLENVILYAQGVPLVLEVLGSDLRGRHVDQWKVVLDSYAKEPNQEIQNKLRISYDGLQDSMKEIFLHIACFFKGNDKNYVIDILEACDLNPERGIEVLKEKALIKITQADSIQMHDLLEEMGKEIVRQESPHESGERSRLWRYEDVNHIFVKNSGTNKVKGIMVTDSIPKKICLSSESFSKLKNLQIFMISNDIFYGDHIDSLSNELRFLDWKYCPLQSFPSDFVPTKLVLLNMPSSQTSPLGDISKILFGRKMPWSCKSPWDKGLKNIQTLKSIDLPCCLALRKIPDFSRFPNLVDLNVRGCENLIEVDPSIGLLKKLVNLDLSHCSKLGQFEIVDKMKSLKYLNLGETAIKQLSSSSIGCLINLEKLSLSGCDNLIDVPCCILELQHLQHLDLAWCKNLVTFPTKSEFSTNTTIQYDPLFVNLSCCNNLIEISEFPREIDSLHVSYCFALKRISKLSNILEGKESKMTRMKLNGCDQLCHNLAHDYVAKMKCRFKSLPDDSQVTALLSLFLSSCRQSELKVSFSFRSRVPEWFTCRTDFETFSYSMDDDGLCVYNFSIEIPGNFKWENKGLAFCAQREKSSETVISTFKFCGIYINGVCITEKSKTLGSLPWLLSGYVWLHYIPFDTIIRRLSTAGLPPPSICQVQYVFRYETSDFYFDHVVEGSCGVHVVMPEDDGVFVNGSSNPVSCSSSINFMITIKPLSSVH</sequence>
<gene>
    <name evidence="5" type="ORF">M0R45_000598</name>
</gene>
<proteinExistence type="predicted"/>
<protein>
    <recommendedName>
        <fullName evidence="7">TMV resistance protein N</fullName>
    </recommendedName>
</protein>
<accession>A0AAW1VMW3</accession>
<feature type="domain" description="NB-ARC" evidence="3">
    <location>
        <begin position="15"/>
        <end position="184"/>
    </location>
</feature>
<dbReference type="Pfam" id="PF00931">
    <property type="entry name" value="NB-ARC"/>
    <property type="match status" value="1"/>
</dbReference>
<dbReference type="GO" id="GO:0006952">
    <property type="term" value="P:defense response"/>
    <property type="evidence" value="ECO:0007669"/>
    <property type="project" value="InterPro"/>
</dbReference>
<dbReference type="PRINTS" id="PR00364">
    <property type="entry name" value="DISEASERSIST"/>
</dbReference>
<dbReference type="SUPFAM" id="SSF46785">
    <property type="entry name" value="Winged helix' DNA-binding domain"/>
    <property type="match status" value="1"/>
</dbReference>
<keyword evidence="1" id="KW-0433">Leucine-rich repeat</keyword>
<evidence type="ECO:0000259" key="4">
    <source>
        <dbReference type="Pfam" id="PF23282"/>
    </source>
</evidence>
<dbReference type="PANTHER" id="PTHR11017">
    <property type="entry name" value="LEUCINE-RICH REPEAT-CONTAINING PROTEIN"/>
    <property type="match status" value="1"/>
</dbReference>
<dbReference type="EMBL" id="JBEDUW010000188">
    <property type="protein sequence ID" value="KAK9904576.1"/>
    <property type="molecule type" value="Genomic_DNA"/>
</dbReference>
<dbReference type="InterPro" id="IPR058192">
    <property type="entry name" value="WHD_ROQ1-like"/>
</dbReference>
<dbReference type="Pfam" id="PF23282">
    <property type="entry name" value="WHD_ROQ1"/>
    <property type="match status" value="1"/>
</dbReference>
<dbReference type="InterPro" id="IPR032675">
    <property type="entry name" value="LRR_dom_sf"/>
</dbReference>
<dbReference type="InterPro" id="IPR027417">
    <property type="entry name" value="P-loop_NTPase"/>
</dbReference>
<evidence type="ECO:0000256" key="2">
    <source>
        <dbReference type="ARBA" id="ARBA00022737"/>
    </source>
</evidence>
<dbReference type="PANTHER" id="PTHR11017:SF578">
    <property type="entry name" value="ADP-RIBOSYL CYCLASE_CYCLIC ADP-RIBOSE HYDROLASE"/>
    <property type="match status" value="1"/>
</dbReference>
<evidence type="ECO:0000313" key="5">
    <source>
        <dbReference type="EMBL" id="KAK9904576.1"/>
    </source>
</evidence>
<keyword evidence="2" id="KW-0677">Repeat</keyword>
<dbReference type="Gene3D" id="3.40.50.300">
    <property type="entry name" value="P-loop containing nucleotide triphosphate hydrolases"/>
    <property type="match status" value="1"/>
</dbReference>
<dbReference type="InterPro" id="IPR042197">
    <property type="entry name" value="Apaf_helical"/>
</dbReference>
<dbReference type="Gene3D" id="1.10.8.430">
    <property type="entry name" value="Helical domain of apoptotic protease-activating factors"/>
    <property type="match status" value="1"/>
</dbReference>
<dbReference type="Gene3D" id="3.80.10.10">
    <property type="entry name" value="Ribonuclease Inhibitor"/>
    <property type="match status" value="2"/>
</dbReference>
<dbReference type="AlphaFoldDB" id="A0AAW1VMW3"/>
<dbReference type="Proteomes" id="UP001457282">
    <property type="component" value="Unassembled WGS sequence"/>
</dbReference>
<organism evidence="5 6">
    <name type="scientific">Rubus argutus</name>
    <name type="common">Southern blackberry</name>
    <dbReference type="NCBI Taxonomy" id="59490"/>
    <lineage>
        <taxon>Eukaryota</taxon>
        <taxon>Viridiplantae</taxon>
        <taxon>Streptophyta</taxon>
        <taxon>Embryophyta</taxon>
        <taxon>Tracheophyta</taxon>
        <taxon>Spermatophyta</taxon>
        <taxon>Magnoliopsida</taxon>
        <taxon>eudicotyledons</taxon>
        <taxon>Gunneridae</taxon>
        <taxon>Pentapetalae</taxon>
        <taxon>rosids</taxon>
        <taxon>fabids</taxon>
        <taxon>Rosales</taxon>
        <taxon>Rosaceae</taxon>
        <taxon>Rosoideae</taxon>
        <taxon>Rosoideae incertae sedis</taxon>
        <taxon>Rubus</taxon>
    </lineage>
</organism>
<feature type="domain" description="Disease resistance protein Roq1-like winged-helix" evidence="4">
    <location>
        <begin position="254"/>
        <end position="322"/>
    </location>
</feature>
<dbReference type="GO" id="GO:0043531">
    <property type="term" value="F:ADP binding"/>
    <property type="evidence" value="ECO:0007669"/>
    <property type="project" value="InterPro"/>
</dbReference>
<comment type="caution">
    <text evidence="5">The sequence shown here is derived from an EMBL/GenBank/DDBJ whole genome shotgun (WGS) entry which is preliminary data.</text>
</comment>
<dbReference type="InterPro" id="IPR044974">
    <property type="entry name" value="Disease_R_plants"/>
</dbReference>